<dbReference type="EMBL" id="QOHR01000001">
    <property type="protein sequence ID" value="REC58733.1"/>
    <property type="molecule type" value="Genomic_DNA"/>
</dbReference>
<dbReference type="Pfam" id="PF13180">
    <property type="entry name" value="PDZ_2"/>
    <property type="match status" value="2"/>
</dbReference>
<feature type="active site" description="Charge relay system" evidence="14">
    <location>
        <position position="147"/>
    </location>
</feature>
<feature type="binding site" evidence="15">
    <location>
        <position position="147"/>
    </location>
    <ligand>
        <name>substrate</name>
    </ligand>
</feature>
<evidence type="ECO:0000256" key="14">
    <source>
        <dbReference type="PIRSR" id="PIRSR611782-1"/>
    </source>
</evidence>
<evidence type="ECO:0000256" key="3">
    <source>
        <dbReference type="ARBA" id="ARBA00010541"/>
    </source>
</evidence>
<dbReference type="InterPro" id="IPR036034">
    <property type="entry name" value="PDZ_sf"/>
</dbReference>
<feature type="active site" description="Charge relay system" evidence="14">
    <location>
        <position position="117"/>
    </location>
</feature>
<keyword evidence="12" id="KW-0346">Stress response</keyword>
<dbReference type="AlphaFoldDB" id="A0A3D9BYW6"/>
<comment type="similarity">
    <text evidence="3">Belongs to the peptidase S1C family.</text>
</comment>
<dbReference type="Pfam" id="PF13365">
    <property type="entry name" value="Trypsin_2"/>
    <property type="match status" value="1"/>
</dbReference>
<dbReference type="RefSeq" id="WP_115977775.1">
    <property type="nucleotide sequence ID" value="NZ_QOHR01000001.1"/>
</dbReference>
<accession>A0A3D9BYW6</accession>
<dbReference type="InterPro" id="IPR009003">
    <property type="entry name" value="Peptidase_S1_PA"/>
</dbReference>
<dbReference type="PANTHER" id="PTHR22939">
    <property type="entry name" value="SERINE PROTEASE FAMILY S1C HTRA-RELATED"/>
    <property type="match status" value="1"/>
</dbReference>
<evidence type="ECO:0000256" key="16">
    <source>
        <dbReference type="SAM" id="SignalP"/>
    </source>
</evidence>
<dbReference type="PANTHER" id="PTHR22939:SF130">
    <property type="entry name" value="PERIPLASMIC SERINE ENDOPROTEASE DEGP-LIKE-RELATED"/>
    <property type="match status" value="1"/>
</dbReference>
<keyword evidence="10" id="KW-0378">Hydrolase</keyword>
<evidence type="ECO:0000259" key="17">
    <source>
        <dbReference type="PROSITE" id="PS50106"/>
    </source>
</evidence>
<dbReference type="SMART" id="SM00228">
    <property type="entry name" value="PDZ"/>
    <property type="match status" value="2"/>
</dbReference>
<dbReference type="Proteomes" id="UP000257131">
    <property type="component" value="Unassembled WGS sequence"/>
</dbReference>
<dbReference type="NCBIfam" id="TIGR02037">
    <property type="entry name" value="degP_htrA_DO"/>
    <property type="match status" value="1"/>
</dbReference>
<evidence type="ECO:0000256" key="4">
    <source>
        <dbReference type="ARBA" id="ARBA00013035"/>
    </source>
</evidence>
<feature type="domain" description="PDZ" evidence="17">
    <location>
        <begin position="385"/>
        <end position="476"/>
    </location>
</feature>
<comment type="caution">
    <text evidence="18">The sequence shown here is derived from an EMBL/GenBank/DDBJ whole genome shotgun (WGS) entry which is preliminary data.</text>
</comment>
<evidence type="ECO:0000313" key="18">
    <source>
        <dbReference type="EMBL" id="REC58733.1"/>
    </source>
</evidence>
<feature type="chain" id="PRO_5038339347" description="Probable periplasmic serine endoprotease DegP-like" evidence="16">
    <location>
        <begin position="29"/>
        <end position="491"/>
    </location>
</feature>
<dbReference type="Gene3D" id="2.40.10.120">
    <property type="match status" value="1"/>
</dbReference>
<feature type="binding site" evidence="15">
    <location>
        <position position="117"/>
    </location>
    <ligand>
        <name>substrate</name>
    </ligand>
</feature>
<evidence type="ECO:0000256" key="7">
    <source>
        <dbReference type="ARBA" id="ARBA00022729"/>
    </source>
</evidence>
<evidence type="ECO:0000256" key="11">
    <source>
        <dbReference type="ARBA" id="ARBA00022825"/>
    </source>
</evidence>
<evidence type="ECO:0000256" key="5">
    <source>
        <dbReference type="ARBA" id="ARBA00013958"/>
    </source>
</evidence>
<reference evidence="18 19" key="1">
    <citation type="journal article" date="2017" name="Int. J. Syst. Evol. Microbiol.">
        <title>Rhodosalinus sediminis gen. nov., sp. nov., isolated from marine saltern.</title>
        <authorList>
            <person name="Guo L.Y."/>
            <person name="Ling S.K."/>
            <person name="Li C.M."/>
            <person name="Chen G.J."/>
            <person name="Du Z.J."/>
        </authorList>
    </citation>
    <scope>NUCLEOTIDE SEQUENCE [LARGE SCALE GENOMIC DNA]</scope>
    <source>
        <strain evidence="18 19">WDN1C137</strain>
    </source>
</reference>
<dbReference type="GO" id="GO:0006508">
    <property type="term" value="P:proteolysis"/>
    <property type="evidence" value="ECO:0007669"/>
    <property type="project" value="UniProtKB-KW"/>
</dbReference>
<evidence type="ECO:0000256" key="15">
    <source>
        <dbReference type="PIRSR" id="PIRSR611782-2"/>
    </source>
</evidence>
<dbReference type="PROSITE" id="PS50106">
    <property type="entry name" value="PDZ"/>
    <property type="match status" value="2"/>
</dbReference>
<feature type="active site" description="Charge relay system" evidence="14">
    <location>
        <position position="221"/>
    </location>
</feature>
<protein>
    <recommendedName>
        <fullName evidence="5">Probable periplasmic serine endoprotease DegP-like</fullName>
        <ecNumber evidence="4">3.4.21.107</ecNumber>
    </recommendedName>
    <alternativeName>
        <fullName evidence="13">Protease Do</fullName>
    </alternativeName>
</protein>
<feature type="signal peptide" evidence="16">
    <location>
        <begin position="1"/>
        <end position="28"/>
    </location>
</feature>
<evidence type="ECO:0000256" key="13">
    <source>
        <dbReference type="ARBA" id="ARBA00032850"/>
    </source>
</evidence>
<name>A0A3D9BYW6_9RHOB</name>
<sequence>MTRPSALPQAPRAAALAAALLAAPAAGAQESAQTTAPGNGYATPPGFAAMVADKQPAVVGILSTAPARAEGPRPGPQLPPGLRDFFGGPGPMQRGPMRAQGSGFIISPDGYVVTNDHVVRRAEEVEVVRADETRLEAEVVGTDPATDLALLKVETDAALPAVAWGDSRDVAVGEWMVAIGNPFGLQASVTAGILSARSRDIRSGPYDAFLQTDAAINRGNSGGPLFNTAGEVVGVNTAIVSPSGGSVGIGFAVPSRVAQSVIADLRDDGEVERGYLGVRMQPVDAALAAALDLPEDAGGALVAQVTEDSPAAAAGLRAGDVITSIAGEAIEDPRALSFAVAALESGQEVPVTVLRDGSEETLTVTIGEQPAGLFARGEPRRQAPERGRDGESRLGVTVAPLTDELRARADLPPRVEGLVVAGVAPGSPAAAAGLRQGDVIAAANGEALREVAALREAAAAADEGDRPLLLRVFRNGAYTFLALPLDAGGDG</sequence>
<evidence type="ECO:0000313" key="19">
    <source>
        <dbReference type="Proteomes" id="UP000257131"/>
    </source>
</evidence>
<dbReference type="OrthoDB" id="9758917at2"/>
<dbReference type="SUPFAM" id="SSF50156">
    <property type="entry name" value="PDZ domain-like"/>
    <property type="match status" value="2"/>
</dbReference>
<evidence type="ECO:0000256" key="1">
    <source>
        <dbReference type="ARBA" id="ARBA00001772"/>
    </source>
</evidence>
<proteinExistence type="inferred from homology"/>
<dbReference type="InterPro" id="IPR001940">
    <property type="entry name" value="Peptidase_S1C"/>
</dbReference>
<dbReference type="GO" id="GO:0004252">
    <property type="term" value="F:serine-type endopeptidase activity"/>
    <property type="evidence" value="ECO:0007669"/>
    <property type="project" value="InterPro"/>
</dbReference>
<dbReference type="EC" id="3.4.21.107" evidence="4"/>
<keyword evidence="7 16" id="KW-0732">Signal</keyword>
<dbReference type="SUPFAM" id="SSF50494">
    <property type="entry name" value="Trypsin-like serine proteases"/>
    <property type="match status" value="1"/>
</dbReference>
<evidence type="ECO:0000256" key="8">
    <source>
        <dbReference type="ARBA" id="ARBA00022737"/>
    </source>
</evidence>
<evidence type="ECO:0000256" key="6">
    <source>
        <dbReference type="ARBA" id="ARBA00022670"/>
    </source>
</evidence>
<organism evidence="18 19">
    <name type="scientific">Rhodosalinus sediminis</name>
    <dbReference type="NCBI Taxonomy" id="1940533"/>
    <lineage>
        <taxon>Bacteria</taxon>
        <taxon>Pseudomonadati</taxon>
        <taxon>Pseudomonadota</taxon>
        <taxon>Alphaproteobacteria</taxon>
        <taxon>Rhodobacterales</taxon>
        <taxon>Paracoccaceae</taxon>
        <taxon>Rhodosalinus</taxon>
    </lineage>
</organism>
<comment type="subcellular location">
    <subcellularLocation>
        <location evidence="2">Periplasm</location>
    </subcellularLocation>
</comment>
<evidence type="ECO:0000256" key="12">
    <source>
        <dbReference type="ARBA" id="ARBA00023016"/>
    </source>
</evidence>
<evidence type="ECO:0000256" key="9">
    <source>
        <dbReference type="ARBA" id="ARBA00022764"/>
    </source>
</evidence>
<gene>
    <name evidence="18" type="ORF">DRV84_00410</name>
</gene>
<keyword evidence="9" id="KW-0574">Periplasm</keyword>
<dbReference type="InterPro" id="IPR011782">
    <property type="entry name" value="Pept_S1C_Do"/>
</dbReference>
<feature type="binding site" evidence="15">
    <location>
        <begin position="219"/>
        <end position="221"/>
    </location>
    <ligand>
        <name>substrate</name>
    </ligand>
</feature>
<keyword evidence="19" id="KW-1185">Reference proteome</keyword>
<keyword evidence="6" id="KW-0645">Protease</keyword>
<dbReference type="PRINTS" id="PR00834">
    <property type="entry name" value="PROTEASES2C"/>
</dbReference>
<feature type="domain" description="PDZ" evidence="17">
    <location>
        <begin position="272"/>
        <end position="357"/>
    </location>
</feature>
<dbReference type="InterPro" id="IPR001478">
    <property type="entry name" value="PDZ"/>
</dbReference>
<comment type="catalytic activity">
    <reaction evidence="1">
        <text>Acts on substrates that are at least partially unfolded. The cleavage site P1 residue is normally between a pair of hydrophobic residues, such as Val-|-Val.</text>
        <dbReference type="EC" id="3.4.21.107"/>
    </reaction>
</comment>
<keyword evidence="8" id="KW-0677">Repeat</keyword>
<evidence type="ECO:0000256" key="10">
    <source>
        <dbReference type="ARBA" id="ARBA00022801"/>
    </source>
</evidence>
<dbReference type="Gene3D" id="2.30.42.10">
    <property type="match status" value="2"/>
</dbReference>
<evidence type="ECO:0000256" key="2">
    <source>
        <dbReference type="ARBA" id="ARBA00004418"/>
    </source>
</evidence>
<keyword evidence="11" id="KW-0720">Serine protease</keyword>